<feature type="region of interest" description="Disordered" evidence="1">
    <location>
        <begin position="41"/>
        <end position="82"/>
    </location>
</feature>
<evidence type="ECO:0000313" key="3">
    <source>
        <dbReference type="Proteomes" id="UP000326779"/>
    </source>
</evidence>
<dbReference type="KEGG" id="lhb:D1010_12320"/>
<gene>
    <name evidence="2" type="ORF">D1010_12320</name>
</gene>
<reference evidence="2 3" key="1">
    <citation type="submission" date="2019-10" db="EMBL/GenBank/DDBJ databases">
        <title>The completed genome of Lactobacillus harbinensis M1.</title>
        <authorList>
            <person name="Zheng Y."/>
        </authorList>
    </citation>
    <scope>NUCLEOTIDE SEQUENCE [LARGE SCALE GENOMIC DNA]</scope>
    <source>
        <strain evidence="2 3">M1</strain>
    </source>
</reference>
<name>A0A5P8M6G9_9LACO</name>
<protein>
    <submittedName>
        <fullName evidence="2">Uncharacterized protein</fullName>
    </submittedName>
</protein>
<evidence type="ECO:0000313" key="2">
    <source>
        <dbReference type="EMBL" id="QFR24106.1"/>
    </source>
</evidence>
<dbReference type="AlphaFoldDB" id="A0A5P8M6G9"/>
<dbReference type="EMBL" id="CP045143">
    <property type="protein sequence ID" value="QFR24106.1"/>
    <property type="molecule type" value="Genomic_DNA"/>
</dbReference>
<organism evidence="2 3">
    <name type="scientific">Schleiferilactobacillus harbinensis</name>
    <dbReference type="NCBI Taxonomy" id="304207"/>
    <lineage>
        <taxon>Bacteria</taxon>
        <taxon>Bacillati</taxon>
        <taxon>Bacillota</taxon>
        <taxon>Bacilli</taxon>
        <taxon>Lactobacillales</taxon>
        <taxon>Lactobacillaceae</taxon>
        <taxon>Schleiferilactobacillus</taxon>
    </lineage>
</organism>
<dbReference type="RefSeq" id="WP_152261115.1">
    <property type="nucleotide sequence ID" value="NZ_CP045143.1"/>
</dbReference>
<sequence length="113" mass="12762">MTLEHMRVTDTDVVVNRHLIDIVRADARRWNTNYSKFSKATDSEAAALKQDATSSRRWRSEANADTPSGQHGRDSHRRRTASEMLWAIVQAHGSRAGQWMPVTRMGKGDGIND</sequence>
<dbReference type="Proteomes" id="UP000326779">
    <property type="component" value="Chromosome"/>
</dbReference>
<accession>A0A5P8M6G9</accession>
<evidence type="ECO:0000256" key="1">
    <source>
        <dbReference type="SAM" id="MobiDB-lite"/>
    </source>
</evidence>
<proteinExistence type="predicted"/>